<dbReference type="PANTHER" id="PTHR39960">
    <property type="entry name" value="LD34147P"/>
    <property type="match status" value="1"/>
</dbReference>
<name>A0A6P7FGY6_DIAVI</name>
<feature type="signal peptide" evidence="2">
    <location>
        <begin position="1"/>
        <end position="22"/>
    </location>
</feature>
<organism evidence="3">
    <name type="scientific">Diabrotica virgifera virgifera</name>
    <name type="common">western corn rootworm</name>
    <dbReference type="NCBI Taxonomy" id="50390"/>
    <lineage>
        <taxon>Eukaryota</taxon>
        <taxon>Metazoa</taxon>
        <taxon>Ecdysozoa</taxon>
        <taxon>Arthropoda</taxon>
        <taxon>Hexapoda</taxon>
        <taxon>Insecta</taxon>
        <taxon>Pterygota</taxon>
        <taxon>Neoptera</taxon>
        <taxon>Endopterygota</taxon>
        <taxon>Coleoptera</taxon>
        <taxon>Polyphaga</taxon>
        <taxon>Cucujiformia</taxon>
        <taxon>Chrysomeloidea</taxon>
        <taxon>Chrysomelidae</taxon>
        <taxon>Galerucinae</taxon>
        <taxon>Diabroticina</taxon>
        <taxon>Diabroticites</taxon>
        <taxon>Diabrotica</taxon>
    </lineage>
</organism>
<keyword evidence="2" id="KW-0732">Signal</keyword>
<feature type="coiled-coil region" evidence="1">
    <location>
        <begin position="171"/>
        <end position="284"/>
    </location>
</feature>
<protein>
    <submittedName>
        <fullName evidence="3">Uncharacterized protein LOC114330187</fullName>
    </submittedName>
</protein>
<accession>A0A6P7FGY6</accession>
<reference evidence="3" key="1">
    <citation type="submission" date="2025-08" db="UniProtKB">
        <authorList>
            <consortium name="RefSeq"/>
        </authorList>
    </citation>
    <scope>IDENTIFICATION</scope>
    <source>
        <tissue evidence="3">Whole insect</tissue>
    </source>
</reference>
<dbReference type="PANTHER" id="PTHR39960:SF1">
    <property type="entry name" value="LD34147P"/>
    <property type="match status" value="1"/>
</dbReference>
<feature type="coiled-coil region" evidence="1">
    <location>
        <begin position="361"/>
        <end position="388"/>
    </location>
</feature>
<dbReference type="InParanoid" id="A0A6P7FGY6"/>
<dbReference type="AlphaFoldDB" id="A0A6P7FGY6"/>
<evidence type="ECO:0000313" key="3">
    <source>
        <dbReference type="RefSeq" id="XP_028135314.1"/>
    </source>
</evidence>
<dbReference type="FunCoup" id="A0A6P7FGY6">
    <property type="interactions" value="115"/>
</dbReference>
<dbReference type="OrthoDB" id="8190635at2759"/>
<proteinExistence type="predicted"/>
<evidence type="ECO:0000256" key="1">
    <source>
        <dbReference type="SAM" id="Coils"/>
    </source>
</evidence>
<dbReference type="GO" id="GO:0005886">
    <property type="term" value="C:plasma membrane"/>
    <property type="evidence" value="ECO:0007669"/>
    <property type="project" value="TreeGrafter"/>
</dbReference>
<evidence type="ECO:0000256" key="2">
    <source>
        <dbReference type="SAM" id="SignalP"/>
    </source>
</evidence>
<dbReference type="RefSeq" id="XP_028135314.1">
    <property type="nucleotide sequence ID" value="XM_028279513.1"/>
</dbReference>
<keyword evidence="1" id="KW-0175">Coiled coil</keyword>
<gene>
    <name evidence="3" type="primary">LOC114330187</name>
</gene>
<feature type="chain" id="PRO_5028477699" evidence="2">
    <location>
        <begin position="23"/>
        <end position="582"/>
    </location>
</feature>
<sequence length="582" mass="66913">MVVGVAYFLFLVILMGVANTEAVVTNDDIRAAILQLVNIVRATDDKIERHEYRERILGEQLKKGMINIDKRIKMLDPLKGTVGRMDERLTALETMLMQTNEKEKLQLQSTFEAVIQKNLPVIMEKMKNEIISKISAHVPPSQISPAVISKEDLESTKKEIMNKIYIVTNSIGKIENEIVKINADNKQIEDLHKKSLENLENLKIYFNNNQELFTKIDKKLDNCNSKINNQENEEWKFNVTTAINGQKSDVKTILADAKLLQNKIDQLSQKYDLAIDQNTALQKEDHSKSELINYINKTHEDTIMKLDNLSKITVSLGENFRNNYDTIRNEIKDLNRLDQVMINTTYGFIDTKQKNSKESDVKKILADAKLLQNKIDQLSQKYEIAIDQNFTLQKQDHSKSELINYINKTHEDTIMKLDHLSEITVTLGESFRNNYDKIRNEIKDLNRLDQVMINTTDGDIDSKSSTLRKVEFGMHQILAEVSKYSKECAISIIQESVSNRLDTFKTSILDPETGALANATSKIKEHIQQVLHKIGIMHQQMRSHAVALNQLDNCKVIEIRHLLRSKYDTDEETQSFEQGPHL</sequence>